<comment type="caution">
    <text evidence="1">The sequence shown here is derived from an EMBL/GenBank/DDBJ whole genome shotgun (WGS) entry which is preliminary data.</text>
</comment>
<organism evidence="1 2">
    <name type="scientific">Thalictrum thalictroides</name>
    <name type="common">Rue-anemone</name>
    <name type="synonym">Anemone thalictroides</name>
    <dbReference type="NCBI Taxonomy" id="46969"/>
    <lineage>
        <taxon>Eukaryota</taxon>
        <taxon>Viridiplantae</taxon>
        <taxon>Streptophyta</taxon>
        <taxon>Embryophyta</taxon>
        <taxon>Tracheophyta</taxon>
        <taxon>Spermatophyta</taxon>
        <taxon>Magnoliopsida</taxon>
        <taxon>Ranunculales</taxon>
        <taxon>Ranunculaceae</taxon>
        <taxon>Thalictroideae</taxon>
        <taxon>Thalictrum</taxon>
    </lineage>
</organism>
<keyword evidence="2" id="KW-1185">Reference proteome</keyword>
<accession>A0A7J6WK03</accession>
<evidence type="ECO:0000313" key="2">
    <source>
        <dbReference type="Proteomes" id="UP000554482"/>
    </source>
</evidence>
<dbReference type="AlphaFoldDB" id="A0A7J6WK03"/>
<reference evidence="1 2" key="1">
    <citation type="submission" date="2020-06" db="EMBL/GenBank/DDBJ databases">
        <title>Transcriptomic and genomic resources for Thalictrum thalictroides and T. hernandezii: Facilitating candidate gene discovery in an emerging model plant lineage.</title>
        <authorList>
            <person name="Arias T."/>
            <person name="Riano-Pachon D.M."/>
            <person name="Di Stilio V.S."/>
        </authorList>
    </citation>
    <scope>NUCLEOTIDE SEQUENCE [LARGE SCALE GENOMIC DNA]</scope>
    <source>
        <strain evidence="2">cv. WT478/WT964</strain>
        <tissue evidence="1">Leaves</tissue>
    </source>
</reference>
<dbReference type="EMBL" id="JABWDY010015510">
    <property type="protein sequence ID" value="KAF5196795.1"/>
    <property type="molecule type" value="Genomic_DNA"/>
</dbReference>
<protein>
    <submittedName>
        <fullName evidence="1">Uncharacterized protein</fullName>
    </submittedName>
</protein>
<proteinExistence type="predicted"/>
<gene>
    <name evidence="1" type="ORF">FRX31_013618</name>
</gene>
<evidence type="ECO:0000313" key="1">
    <source>
        <dbReference type="EMBL" id="KAF5196795.1"/>
    </source>
</evidence>
<sequence>AIICVVLDTARFGILPMYGESEEAGKQDTLFLPSNRRAFAQGVWDSQGNYFTDKDDSWICVTRLVEQRRRTGTVKNRITVVEDQ</sequence>
<name>A0A7J6WK03_THATH</name>
<feature type="non-terminal residue" evidence="1">
    <location>
        <position position="1"/>
    </location>
</feature>
<dbReference type="Proteomes" id="UP000554482">
    <property type="component" value="Unassembled WGS sequence"/>
</dbReference>